<dbReference type="SUPFAM" id="SSF50129">
    <property type="entry name" value="GroES-like"/>
    <property type="match status" value="1"/>
</dbReference>
<keyword evidence="4" id="KW-1185">Reference proteome</keyword>
<evidence type="ECO:0000313" key="4">
    <source>
        <dbReference type="Proteomes" id="UP001371456"/>
    </source>
</evidence>
<accession>A0AAN8UHK1</accession>
<reference evidence="3 4" key="1">
    <citation type="submission" date="2024-02" db="EMBL/GenBank/DDBJ databases">
        <title>de novo genome assembly of Solanum bulbocastanum strain 11H21.</title>
        <authorList>
            <person name="Hosaka A.J."/>
        </authorList>
    </citation>
    <scope>NUCLEOTIDE SEQUENCE [LARGE SCALE GENOMIC DNA]</scope>
    <source>
        <tissue evidence="3">Young leaves</tissue>
    </source>
</reference>
<name>A0AAN8UHK1_SOLBU</name>
<dbReference type="Pfam" id="PF00106">
    <property type="entry name" value="adh_short"/>
    <property type="match status" value="2"/>
</dbReference>
<feature type="domain" description="Enoyl reductase (ER)" evidence="2">
    <location>
        <begin position="360"/>
        <end position="853"/>
    </location>
</feature>
<dbReference type="Proteomes" id="UP001371456">
    <property type="component" value="Unassembled WGS sequence"/>
</dbReference>
<dbReference type="AlphaFoldDB" id="A0AAN8UHK1"/>
<protein>
    <recommendedName>
        <fullName evidence="2">Enoyl reductase (ER) domain-containing protein</fullName>
    </recommendedName>
</protein>
<dbReference type="PANTHER" id="PTHR43677">
    <property type="entry name" value="SHORT-CHAIN DEHYDROGENASE/REDUCTASE"/>
    <property type="match status" value="1"/>
</dbReference>
<dbReference type="InterPro" id="IPR020843">
    <property type="entry name" value="ER"/>
</dbReference>
<gene>
    <name evidence="3" type="ORF">RDI58_003476</name>
</gene>
<dbReference type="InterPro" id="IPR051397">
    <property type="entry name" value="Zn-ADH-like_protein"/>
</dbReference>
<dbReference type="PROSITE" id="PS00061">
    <property type="entry name" value="ADH_SHORT"/>
    <property type="match status" value="1"/>
</dbReference>
<comment type="caution">
    <text evidence="3">The sequence shown here is derived from an EMBL/GenBank/DDBJ whole genome shotgun (WGS) entry which is preliminary data.</text>
</comment>
<dbReference type="Gene3D" id="3.40.50.720">
    <property type="entry name" value="NAD(P)-binding Rossmann-like Domain"/>
    <property type="match status" value="3"/>
</dbReference>
<evidence type="ECO:0000313" key="3">
    <source>
        <dbReference type="EMBL" id="KAK6805691.1"/>
    </source>
</evidence>
<dbReference type="EMBL" id="JBANQN010000001">
    <property type="protein sequence ID" value="KAK6805691.1"/>
    <property type="molecule type" value="Genomic_DNA"/>
</dbReference>
<dbReference type="InterPro" id="IPR020904">
    <property type="entry name" value="Sc_DH/Rdtase_CS"/>
</dbReference>
<dbReference type="GO" id="GO:0005739">
    <property type="term" value="C:mitochondrion"/>
    <property type="evidence" value="ECO:0007669"/>
    <property type="project" value="TreeGrafter"/>
</dbReference>
<dbReference type="InterPro" id="IPR013149">
    <property type="entry name" value="ADH-like_C"/>
</dbReference>
<dbReference type="PANTHER" id="PTHR43677:SF3">
    <property type="entry name" value="PROSTAGLANDIN REDUCTASE 3"/>
    <property type="match status" value="1"/>
</dbReference>
<dbReference type="FunFam" id="3.40.50.720:FF:000121">
    <property type="entry name" value="Prostaglandin reductase 2"/>
    <property type="match status" value="1"/>
</dbReference>
<dbReference type="PRINTS" id="PR00081">
    <property type="entry name" value="GDHRDH"/>
</dbReference>
<dbReference type="InterPro" id="IPR002347">
    <property type="entry name" value="SDR_fam"/>
</dbReference>
<dbReference type="InterPro" id="IPR011032">
    <property type="entry name" value="GroES-like_sf"/>
</dbReference>
<organism evidence="3 4">
    <name type="scientific">Solanum bulbocastanum</name>
    <name type="common">Wild potato</name>
    <dbReference type="NCBI Taxonomy" id="147425"/>
    <lineage>
        <taxon>Eukaryota</taxon>
        <taxon>Viridiplantae</taxon>
        <taxon>Streptophyta</taxon>
        <taxon>Embryophyta</taxon>
        <taxon>Tracheophyta</taxon>
        <taxon>Spermatophyta</taxon>
        <taxon>Magnoliopsida</taxon>
        <taxon>eudicotyledons</taxon>
        <taxon>Gunneridae</taxon>
        <taxon>Pentapetalae</taxon>
        <taxon>asterids</taxon>
        <taxon>lamiids</taxon>
        <taxon>Solanales</taxon>
        <taxon>Solanaceae</taxon>
        <taxon>Solanoideae</taxon>
        <taxon>Solaneae</taxon>
        <taxon>Solanum</taxon>
    </lineage>
</organism>
<dbReference type="InterPro" id="IPR036291">
    <property type="entry name" value="NAD(P)-bd_dom_sf"/>
</dbReference>
<dbReference type="GO" id="GO:0016491">
    <property type="term" value="F:oxidoreductase activity"/>
    <property type="evidence" value="ECO:0007669"/>
    <property type="project" value="UniProtKB-KW"/>
</dbReference>
<proteinExistence type="predicted"/>
<dbReference type="SUPFAM" id="SSF51735">
    <property type="entry name" value="NAD(P)-binding Rossmann-fold domains"/>
    <property type="match status" value="2"/>
</dbReference>
<evidence type="ECO:0000259" key="2">
    <source>
        <dbReference type="SMART" id="SM00829"/>
    </source>
</evidence>
<sequence length="866" mass="95258">MELKPGLSALVTGGASGIGKALCLALAKKGVFVTIVDFSEEKGKEVAGLAEKECAEFHSGLEFPVVMFIRCDVSNTGTFLNLTYEHCYNAHHVRELKAAFEKHSVTYGGLDICINSAGIGDIVPFHNDQTDGSKSWRHVVNVNLIAVIDCTRLAWILVCDETLAFRAPYMYNRFQIQAMQTAQKPGVIINLGSSSGLYPMYTGPIYSATKGGVVMFTRSLARFKHQGIRINVLCPEKALLKQDGSDTFYYHNNSCKMEVQYVQTDLAKKAIGSYIDRFGGYVPMELVVEGAFELIRDERKAGSCLWITNRRGLEYWPTPAEEAKYLLRSLKTRKKSLVTVPIDLQIPHSFEKVVVHTLSHNFRSATRIVRTELRLPLKPDHVLLKVIYAGVNASDVNFSSGRYFSGNGKDITSLLPLDSGFEVQKELSEFFGFVGDIRKSSAVGIIAAIGDAVRNLKIGMPAAIMTFGGYAEFVMVPSKHILPVAKPDPEVLAMLTSGLTASIALEKVAQMESGKVVLVTAAAGATGQFAVQLAKLAGNTVIATCGGYEKAKLLKDLGVDRVIDYKVEDIKAILKKEFPKGTDIVYESVGGEMFDICLNALAVYGRLVVIGMISQYQGEHGWKPRNYTGICEKLLAKSQTVDCSFVFDVSNSKSVTKSGLGLSYGAGIRACKISVRGPFFLGSLGDSCYKFELVTILSEYRFLDSNGSHGEGYQLPKIQQEIDVVKKSMADLAWEHLTPSLHHDDQKDQEHKQESYTSRLFSSGLNTILQLSLMRAEFPSPHFILKDDYQKGAGFFLIQYAHLWQEHLDRLVNLFSSGKLKIGIDPKQFVGLHSVADAVEYLHSGKSVGKVVVCVDPTYALQPAKL</sequence>
<dbReference type="SMART" id="SM00829">
    <property type="entry name" value="PKS_ER"/>
    <property type="match status" value="1"/>
</dbReference>
<keyword evidence="1" id="KW-0560">Oxidoreductase</keyword>
<dbReference type="Pfam" id="PF13602">
    <property type="entry name" value="ADH_zinc_N_2"/>
    <property type="match status" value="1"/>
</dbReference>
<dbReference type="Pfam" id="PF00107">
    <property type="entry name" value="ADH_zinc_N"/>
    <property type="match status" value="1"/>
</dbReference>
<evidence type="ECO:0000256" key="1">
    <source>
        <dbReference type="ARBA" id="ARBA00023002"/>
    </source>
</evidence>
<dbReference type="Gene3D" id="3.90.180.10">
    <property type="entry name" value="Medium-chain alcohol dehydrogenases, catalytic domain"/>
    <property type="match status" value="2"/>
</dbReference>
<dbReference type="PRINTS" id="PR00080">
    <property type="entry name" value="SDRFAMILY"/>
</dbReference>